<dbReference type="Proteomes" id="UP001265259">
    <property type="component" value="Unassembled WGS sequence"/>
</dbReference>
<dbReference type="Gene3D" id="3.40.50.300">
    <property type="entry name" value="P-loop containing nucleotide triphosphate hydrolases"/>
    <property type="match status" value="1"/>
</dbReference>
<accession>A0ABU3DD14</accession>
<keyword evidence="7" id="KW-0472">Membrane</keyword>
<keyword evidence="10" id="KW-1185">Reference proteome</keyword>
<evidence type="ECO:0000313" key="10">
    <source>
        <dbReference type="Proteomes" id="UP001265259"/>
    </source>
</evidence>
<dbReference type="InterPro" id="IPR027417">
    <property type="entry name" value="P-loop_NTPase"/>
</dbReference>
<organism evidence="9 10">
    <name type="scientific">Tropicimonas omnivorans</name>
    <dbReference type="NCBI Taxonomy" id="3075590"/>
    <lineage>
        <taxon>Bacteria</taxon>
        <taxon>Pseudomonadati</taxon>
        <taxon>Pseudomonadota</taxon>
        <taxon>Alphaproteobacteria</taxon>
        <taxon>Rhodobacterales</taxon>
        <taxon>Roseobacteraceae</taxon>
        <taxon>Tropicimonas</taxon>
    </lineage>
</organism>
<keyword evidence="5" id="KW-0547">Nucleotide-binding</keyword>
<evidence type="ECO:0000256" key="4">
    <source>
        <dbReference type="ARBA" id="ARBA00022475"/>
    </source>
</evidence>
<evidence type="ECO:0000313" key="9">
    <source>
        <dbReference type="EMBL" id="MDT0681604.1"/>
    </source>
</evidence>
<evidence type="ECO:0000256" key="3">
    <source>
        <dbReference type="ARBA" id="ARBA00022448"/>
    </source>
</evidence>
<comment type="caution">
    <text evidence="9">The sequence shown here is derived from an EMBL/GenBank/DDBJ whole genome shotgun (WGS) entry which is preliminary data.</text>
</comment>
<dbReference type="InterPro" id="IPR017871">
    <property type="entry name" value="ABC_transporter-like_CS"/>
</dbReference>
<dbReference type="RefSeq" id="WP_311689377.1">
    <property type="nucleotide sequence ID" value="NZ_JAVRHL010000001.1"/>
</dbReference>
<evidence type="ECO:0000256" key="1">
    <source>
        <dbReference type="ARBA" id="ARBA00004417"/>
    </source>
</evidence>
<dbReference type="PANTHER" id="PTHR43297:SF2">
    <property type="entry name" value="DIPEPTIDE TRANSPORT ATP-BINDING PROTEIN DPPD"/>
    <property type="match status" value="1"/>
</dbReference>
<dbReference type="Pfam" id="PF00005">
    <property type="entry name" value="ABC_tran"/>
    <property type="match status" value="1"/>
</dbReference>
<dbReference type="PROSITE" id="PS00211">
    <property type="entry name" value="ABC_TRANSPORTER_1"/>
    <property type="match status" value="1"/>
</dbReference>
<keyword evidence="3" id="KW-0813">Transport</keyword>
<dbReference type="Pfam" id="PF08352">
    <property type="entry name" value="oligo_HPY"/>
    <property type="match status" value="1"/>
</dbReference>
<proteinExistence type="inferred from homology"/>
<dbReference type="InterPro" id="IPR003439">
    <property type="entry name" value="ABC_transporter-like_ATP-bd"/>
</dbReference>
<dbReference type="CDD" id="cd03257">
    <property type="entry name" value="ABC_NikE_OppD_transporters"/>
    <property type="match status" value="1"/>
</dbReference>
<name>A0ABU3DD14_9RHOB</name>
<dbReference type="InterPro" id="IPR013563">
    <property type="entry name" value="Oligopep_ABC_C"/>
</dbReference>
<dbReference type="SUPFAM" id="SSF52540">
    <property type="entry name" value="P-loop containing nucleoside triphosphate hydrolases"/>
    <property type="match status" value="1"/>
</dbReference>
<gene>
    <name evidence="9" type="ORF">RM543_02820</name>
</gene>
<evidence type="ECO:0000259" key="8">
    <source>
        <dbReference type="PROSITE" id="PS50893"/>
    </source>
</evidence>
<evidence type="ECO:0000256" key="5">
    <source>
        <dbReference type="ARBA" id="ARBA00022741"/>
    </source>
</evidence>
<comment type="similarity">
    <text evidence="2">Belongs to the ABC transporter superfamily.</text>
</comment>
<dbReference type="SMART" id="SM00382">
    <property type="entry name" value="AAA"/>
    <property type="match status" value="1"/>
</dbReference>
<protein>
    <submittedName>
        <fullName evidence="9">ABC transporter ATP-binding protein</fullName>
    </submittedName>
</protein>
<evidence type="ECO:0000256" key="7">
    <source>
        <dbReference type="ARBA" id="ARBA00023136"/>
    </source>
</evidence>
<keyword evidence="6 9" id="KW-0067">ATP-binding</keyword>
<feature type="domain" description="ABC transporter" evidence="8">
    <location>
        <begin position="13"/>
        <end position="259"/>
    </location>
</feature>
<dbReference type="InterPro" id="IPR003593">
    <property type="entry name" value="AAA+_ATPase"/>
</dbReference>
<keyword evidence="4" id="KW-1003">Cell membrane</keyword>
<dbReference type="NCBIfam" id="TIGR01727">
    <property type="entry name" value="oligo_HPY"/>
    <property type="match status" value="1"/>
</dbReference>
<dbReference type="InterPro" id="IPR050388">
    <property type="entry name" value="ABC_Ni/Peptide_Import"/>
</dbReference>
<evidence type="ECO:0000256" key="6">
    <source>
        <dbReference type="ARBA" id="ARBA00022840"/>
    </source>
</evidence>
<dbReference type="PANTHER" id="PTHR43297">
    <property type="entry name" value="OLIGOPEPTIDE TRANSPORT ATP-BINDING PROTEIN APPD"/>
    <property type="match status" value="1"/>
</dbReference>
<comment type="subcellular location">
    <subcellularLocation>
        <location evidence="1">Cell inner membrane</location>
        <topology evidence="1">Peripheral membrane protein</topology>
    </subcellularLocation>
</comment>
<sequence>MSAPPSDDGKPLLEVIDLKTSFGGTRAVDGVDFAMRPGEVLCLVGESGSGKSVTALSVMGLIGQGGDISAGAIRLEGRELTGLTRMQRRALCGDRMGMIFQEPMTSLNPSLTVGDQIAETLLRHRDMTRSAARARVIDLLKEVRIPSPETRIDQYPHQLSGGMRQRVMIAMAMACEPALLIADEPTTALDVTIQAQILDLMRALRRETGTAILMITHDLGVVAEVGDRVAVMYAGRIVETGTVRQIFEDPQHPYTLGLLASIPRLGDIRDRLATIEGTVPPLSEMPEGCRFNPRCVFATETCRAKRPPLETVSEGHGVACWHPMPEHEGRGADIREDAGA</sequence>
<dbReference type="PROSITE" id="PS50893">
    <property type="entry name" value="ABC_TRANSPORTER_2"/>
    <property type="match status" value="1"/>
</dbReference>
<dbReference type="EMBL" id="JAVRHL010000001">
    <property type="protein sequence ID" value="MDT0681604.1"/>
    <property type="molecule type" value="Genomic_DNA"/>
</dbReference>
<evidence type="ECO:0000256" key="2">
    <source>
        <dbReference type="ARBA" id="ARBA00005417"/>
    </source>
</evidence>
<reference evidence="9 10" key="1">
    <citation type="submission" date="2023-09" db="EMBL/GenBank/DDBJ databases">
        <authorList>
            <person name="Rey-Velasco X."/>
        </authorList>
    </citation>
    <scope>NUCLEOTIDE SEQUENCE [LARGE SCALE GENOMIC DNA]</scope>
    <source>
        <strain evidence="9 10">F158</strain>
    </source>
</reference>
<dbReference type="GO" id="GO:0005524">
    <property type="term" value="F:ATP binding"/>
    <property type="evidence" value="ECO:0007669"/>
    <property type="project" value="UniProtKB-KW"/>
</dbReference>